<dbReference type="AlphaFoldDB" id="A0A2D3NWN4"/>
<accession>A0A2D3NWN4</accession>
<reference evidence="1 2" key="1">
    <citation type="submission" date="2017-11" db="EMBL/GenBank/DDBJ databases">
        <title>Genome sequencing of Fusobacterium periodonticum KCOM 1261.</title>
        <authorList>
            <person name="Kook J.-K."/>
            <person name="Park S.-N."/>
            <person name="Lim Y.K."/>
        </authorList>
    </citation>
    <scope>NUCLEOTIDE SEQUENCE [LARGE SCALE GENOMIC DNA]</scope>
    <source>
        <strain evidence="1 2">KCOM 1261</strain>
    </source>
</reference>
<dbReference type="Proteomes" id="UP000230056">
    <property type="component" value="Chromosome"/>
</dbReference>
<proteinExistence type="predicted"/>
<evidence type="ECO:0000313" key="2">
    <source>
        <dbReference type="Proteomes" id="UP000230056"/>
    </source>
</evidence>
<organism evidence="1 2">
    <name type="scientific">Fusobacterium pseudoperiodonticum</name>
    <dbReference type="NCBI Taxonomy" id="2663009"/>
    <lineage>
        <taxon>Bacteria</taxon>
        <taxon>Fusobacteriati</taxon>
        <taxon>Fusobacteriota</taxon>
        <taxon>Fusobacteriia</taxon>
        <taxon>Fusobacteriales</taxon>
        <taxon>Fusobacteriaceae</taxon>
        <taxon>Fusobacterium</taxon>
    </lineage>
</organism>
<dbReference type="RefSeq" id="WP_100025160.1">
    <property type="nucleotide sequence ID" value="NZ_CP024699.1"/>
</dbReference>
<dbReference type="EMBL" id="CP024699">
    <property type="protein sequence ID" value="ATV59829.1"/>
    <property type="molecule type" value="Genomic_DNA"/>
</dbReference>
<name>A0A2D3NWN4_9FUSO</name>
<gene>
    <name evidence="1" type="ORF">CTM72_08985</name>
</gene>
<protein>
    <submittedName>
        <fullName evidence="1">Uncharacterized protein</fullName>
    </submittedName>
</protein>
<sequence>MISRIRENFAQFVESMNIKKEEILKQNKFISLENLLSFYEENKKILLDKKENLLATINKYFPNINLNINLKFKLDLSFLEKLEIDNIDEIIEKLEQFYEANYIEPVESILRKKVVEKFKKIIKFAKNIFIDYSDVFLNYTSINLNKKIERAPPYNFDLYLEQK</sequence>
<evidence type="ECO:0000313" key="1">
    <source>
        <dbReference type="EMBL" id="ATV59829.1"/>
    </source>
</evidence>